<protein>
    <recommendedName>
        <fullName evidence="5">Trp biosynthesis associated, transmembrane protein, Oprn/Chp</fullName>
    </recommendedName>
</protein>
<sequence>MNPRRQLGTAILGGVAGAGLAWYAATRVWWTETIPRREPLPPTTTDHTGADLAAWIVPLAIVALAGAVALYATRGAARTTLAAVIALAGLAVTIGGGYGLTREPGVWPAATTLGGLAVVAVAVLALRTGARWPHMSNRYERASRPRAATTSLSDDPVAMWNALDRGEDPTSLNIGKMAPGEGSSG</sequence>
<evidence type="ECO:0008006" key="5">
    <source>
        <dbReference type="Google" id="ProtNLM"/>
    </source>
</evidence>
<dbReference type="Proteomes" id="UP000548476">
    <property type="component" value="Unassembled WGS sequence"/>
</dbReference>
<dbReference type="RefSeq" id="WP_184785669.1">
    <property type="nucleotide sequence ID" value="NZ_BONT01000034.1"/>
</dbReference>
<name>A0A841FLI2_9ACTN</name>
<keyword evidence="2" id="KW-1133">Transmembrane helix</keyword>
<feature type="transmembrane region" description="Helical" evidence="2">
    <location>
        <begin position="52"/>
        <end position="73"/>
    </location>
</feature>
<dbReference type="InterPro" id="IPR019051">
    <property type="entry name" value="Trp_biosyn_TM_oprn/chp"/>
</dbReference>
<dbReference type="EMBL" id="JACHGT010000001">
    <property type="protein sequence ID" value="MBB6032810.1"/>
    <property type="molecule type" value="Genomic_DNA"/>
</dbReference>
<feature type="transmembrane region" description="Helical" evidence="2">
    <location>
        <begin position="80"/>
        <end position="100"/>
    </location>
</feature>
<gene>
    <name evidence="3" type="ORF">HNR73_000652</name>
</gene>
<evidence type="ECO:0000256" key="2">
    <source>
        <dbReference type="SAM" id="Phobius"/>
    </source>
</evidence>
<keyword evidence="2" id="KW-0812">Transmembrane</keyword>
<feature type="transmembrane region" description="Helical" evidence="2">
    <location>
        <begin position="7"/>
        <end position="25"/>
    </location>
</feature>
<accession>A0A841FLI2</accession>
<proteinExistence type="predicted"/>
<organism evidence="3 4">
    <name type="scientific">Phytomonospora endophytica</name>
    <dbReference type="NCBI Taxonomy" id="714109"/>
    <lineage>
        <taxon>Bacteria</taxon>
        <taxon>Bacillati</taxon>
        <taxon>Actinomycetota</taxon>
        <taxon>Actinomycetes</taxon>
        <taxon>Micromonosporales</taxon>
        <taxon>Micromonosporaceae</taxon>
        <taxon>Phytomonospora</taxon>
    </lineage>
</organism>
<feature type="transmembrane region" description="Helical" evidence="2">
    <location>
        <begin position="106"/>
        <end position="126"/>
    </location>
</feature>
<keyword evidence="2" id="KW-0472">Membrane</keyword>
<keyword evidence="4" id="KW-1185">Reference proteome</keyword>
<dbReference type="Pfam" id="PF09534">
    <property type="entry name" value="Trp_oprn_chp"/>
    <property type="match status" value="1"/>
</dbReference>
<reference evidence="3 4" key="1">
    <citation type="submission" date="2020-08" db="EMBL/GenBank/DDBJ databases">
        <title>Genomic Encyclopedia of Type Strains, Phase IV (KMG-IV): sequencing the most valuable type-strain genomes for metagenomic binning, comparative biology and taxonomic classification.</title>
        <authorList>
            <person name="Goeker M."/>
        </authorList>
    </citation>
    <scope>NUCLEOTIDE SEQUENCE [LARGE SCALE GENOMIC DNA]</scope>
    <source>
        <strain evidence="3 4">YIM 65646</strain>
    </source>
</reference>
<evidence type="ECO:0000313" key="4">
    <source>
        <dbReference type="Proteomes" id="UP000548476"/>
    </source>
</evidence>
<evidence type="ECO:0000313" key="3">
    <source>
        <dbReference type="EMBL" id="MBB6032810.1"/>
    </source>
</evidence>
<comment type="caution">
    <text evidence="3">The sequence shown here is derived from an EMBL/GenBank/DDBJ whole genome shotgun (WGS) entry which is preliminary data.</text>
</comment>
<dbReference type="AlphaFoldDB" id="A0A841FLI2"/>
<feature type="region of interest" description="Disordered" evidence="1">
    <location>
        <begin position="164"/>
        <end position="185"/>
    </location>
</feature>
<evidence type="ECO:0000256" key="1">
    <source>
        <dbReference type="SAM" id="MobiDB-lite"/>
    </source>
</evidence>